<accession>A0A1W6SQV4</accession>
<dbReference type="EMBL" id="CP021106">
    <property type="protein sequence ID" value="ARO88187.1"/>
    <property type="molecule type" value="Genomic_DNA"/>
</dbReference>
<dbReference type="AlphaFoldDB" id="A0A1W6SQV4"/>
<evidence type="ECO:0000313" key="2">
    <source>
        <dbReference type="Proteomes" id="UP000012179"/>
    </source>
</evidence>
<organism evidence="1 2">
    <name type="scientific">Nitrosospira lacus</name>
    <dbReference type="NCBI Taxonomy" id="1288494"/>
    <lineage>
        <taxon>Bacteria</taxon>
        <taxon>Pseudomonadati</taxon>
        <taxon>Pseudomonadota</taxon>
        <taxon>Betaproteobacteria</taxon>
        <taxon>Nitrosomonadales</taxon>
        <taxon>Nitrosomonadaceae</taxon>
        <taxon>Nitrosospira</taxon>
    </lineage>
</organism>
<keyword evidence="2" id="KW-1185">Reference proteome</keyword>
<protein>
    <submittedName>
        <fullName evidence="1">Uncharacterized protein</fullName>
    </submittedName>
</protein>
<reference evidence="1 2" key="1">
    <citation type="journal article" date="2015" name="Int. J. Syst. Evol. Microbiol.">
        <title>Nitrosospira lacus sp. nov., a psychrotolerant, ammonia-oxidizing bacterium from sandy lake sediment.</title>
        <authorList>
            <person name="Urakawa H."/>
            <person name="Garcia J.C."/>
            <person name="Nielsen J.L."/>
            <person name="Le V.Q."/>
            <person name="Kozlowski J.A."/>
            <person name="Stein L.Y."/>
            <person name="Lim C.K."/>
            <person name="Pommerening-Roser A."/>
            <person name="Martens-Habbena W."/>
            <person name="Stahl D.A."/>
            <person name="Klotz M.G."/>
        </authorList>
    </citation>
    <scope>NUCLEOTIDE SEQUENCE [LARGE SCALE GENOMIC DNA]</scope>
    <source>
        <strain evidence="1 2">APG3</strain>
    </source>
</reference>
<dbReference type="KEGG" id="nlc:EBAPG3_010575"/>
<dbReference type="Proteomes" id="UP000012179">
    <property type="component" value="Chromosome"/>
</dbReference>
<evidence type="ECO:0000313" key="1">
    <source>
        <dbReference type="EMBL" id="ARO88187.1"/>
    </source>
</evidence>
<gene>
    <name evidence="1" type="ORF">EBAPG3_010575</name>
</gene>
<dbReference type="eggNOG" id="ENOG502ZCGG">
    <property type="taxonomic scope" value="Bacteria"/>
</dbReference>
<sequence length="413" mass="42142">MTAARNVYAQKKVVGNPDYPVRDNAEIDINQIAASLPPAPFGYKPATTTGLTFGYYGGEMWVDGVLTSISDSTILLTASATNYVEATRAGVVSKNTTGFTAGQIPLYEITTDTGSITVVNDRRISNIPVIGLLSLSVAGAAGDVTLTAAQARNDILNFTGALTGNRNVIVPTVPQIWTVYNNTTGAFALTVKTAAGAGIVVTQGARLLVICDGTSCYGFSYASTASPTFTGTVTIASAVISGGSITGITDLAIADGGTGQSTAAGAFTAIKQAASESATGVVELGSNAEAATATDTARVAPISAMKYHPGMAKAWLVFNGTGTPAILGSYGVTSITDNGTGNYTINFSVTFASVNYGILGFAQDDNADGGVIVSTWSTDTRTTTARQIHVSESTAGGAVDSPYVFLAFFGDLV</sequence>
<name>A0A1W6SQV4_9PROT</name>
<proteinExistence type="predicted"/>
<dbReference type="OrthoDB" id="1921264at2"/>
<dbReference type="RefSeq" id="WP_004181372.1">
    <property type="nucleotide sequence ID" value="NZ_CP021106.3"/>
</dbReference>